<feature type="domain" description="HAMP" evidence="15">
    <location>
        <begin position="215"/>
        <end position="267"/>
    </location>
</feature>
<dbReference type="GO" id="GO:0007165">
    <property type="term" value="P:signal transduction"/>
    <property type="evidence" value="ECO:0007669"/>
    <property type="project" value="UniProtKB-KW"/>
</dbReference>
<evidence type="ECO:0000256" key="5">
    <source>
        <dbReference type="ARBA" id="ARBA00022519"/>
    </source>
</evidence>
<organism evidence="16 17">
    <name type="scientific">Pantoea stewartii</name>
    <dbReference type="NCBI Taxonomy" id="66269"/>
    <lineage>
        <taxon>Bacteria</taxon>
        <taxon>Pseudomonadati</taxon>
        <taxon>Pseudomonadota</taxon>
        <taxon>Gammaproteobacteria</taxon>
        <taxon>Enterobacterales</taxon>
        <taxon>Erwiniaceae</taxon>
        <taxon>Pantoea</taxon>
    </lineage>
</organism>
<dbReference type="AlphaFoldDB" id="A0AB34VJU4"/>
<keyword evidence="7 13" id="KW-1133">Transmembrane helix</keyword>
<dbReference type="CDD" id="cd11386">
    <property type="entry name" value="MCP_signal"/>
    <property type="match status" value="1"/>
</dbReference>
<dbReference type="InterPro" id="IPR004091">
    <property type="entry name" value="Chemotax_Me-accpt_rcpt_Me-site"/>
</dbReference>
<feature type="domain" description="Methyl-accepting transducer" evidence="14">
    <location>
        <begin position="272"/>
        <end position="501"/>
    </location>
</feature>
<dbReference type="Pfam" id="PF00015">
    <property type="entry name" value="MCPsignal"/>
    <property type="match status" value="1"/>
</dbReference>
<evidence type="ECO:0000256" key="4">
    <source>
        <dbReference type="ARBA" id="ARBA00022500"/>
    </source>
</evidence>
<dbReference type="Pfam" id="PF02203">
    <property type="entry name" value="TarH"/>
    <property type="match status" value="1"/>
</dbReference>
<dbReference type="PANTHER" id="PTHR43531:SF14">
    <property type="entry name" value="METHYL-ACCEPTING CHEMOTAXIS PROTEIN I-RELATED"/>
    <property type="match status" value="1"/>
</dbReference>
<dbReference type="Proteomes" id="UP000072520">
    <property type="component" value="Unassembled WGS sequence"/>
</dbReference>
<evidence type="ECO:0000313" key="16">
    <source>
        <dbReference type="EMBL" id="KTT01214.1"/>
    </source>
</evidence>
<reference evidence="16 17" key="1">
    <citation type="journal article" date="2016" name="Front. Microbiol.">
        <title>Genomic Resource of Rice Seed Associated Bacteria.</title>
        <authorList>
            <person name="Midha S."/>
            <person name="Bansal K."/>
            <person name="Sharma S."/>
            <person name="Kumar N."/>
            <person name="Patil P.P."/>
            <person name="Chaudhry V."/>
            <person name="Patil P.B."/>
        </authorList>
    </citation>
    <scope>NUCLEOTIDE SEQUENCE [LARGE SCALE GENOMIC DNA]</scope>
    <source>
        <strain evidence="16 17">RSA13</strain>
    </source>
</reference>
<evidence type="ECO:0000256" key="8">
    <source>
        <dbReference type="ARBA" id="ARBA00023136"/>
    </source>
</evidence>
<protein>
    <submittedName>
        <fullName evidence="16">Chemotaxis protein</fullName>
    </submittedName>
</protein>
<dbReference type="SUPFAM" id="SSF58104">
    <property type="entry name" value="Methyl-accepting chemotaxis protein (MCP) signaling domain"/>
    <property type="match status" value="1"/>
</dbReference>
<evidence type="ECO:0000256" key="9">
    <source>
        <dbReference type="ARBA" id="ARBA00023224"/>
    </source>
</evidence>
<dbReference type="PANTHER" id="PTHR43531">
    <property type="entry name" value="PROTEIN ICFG"/>
    <property type="match status" value="1"/>
</dbReference>
<keyword evidence="6 13" id="KW-0812">Transmembrane</keyword>
<dbReference type="InterPro" id="IPR004090">
    <property type="entry name" value="Chemotax_Me-accpt_rcpt"/>
</dbReference>
<dbReference type="RefSeq" id="WP_033741748.1">
    <property type="nucleotide sequence ID" value="NZ_CP046585.1"/>
</dbReference>
<keyword evidence="9 11" id="KW-0807">Transducer</keyword>
<keyword evidence="3" id="KW-0488">Methylation</keyword>
<evidence type="ECO:0000256" key="3">
    <source>
        <dbReference type="ARBA" id="ARBA00022481"/>
    </source>
</evidence>
<evidence type="ECO:0000256" key="1">
    <source>
        <dbReference type="ARBA" id="ARBA00004429"/>
    </source>
</evidence>
<comment type="subcellular location">
    <subcellularLocation>
        <location evidence="1">Cell inner membrane</location>
        <topology evidence="1">Multi-pass membrane protein</topology>
    </subcellularLocation>
</comment>
<evidence type="ECO:0000256" key="10">
    <source>
        <dbReference type="ARBA" id="ARBA00029447"/>
    </source>
</evidence>
<comment type="caution">
    <text evidence="16">The sequence shown here is derived from an EMBL/GenBank/DDBJ whole genome shotgun (WGS) entry which is preliminary data.</text>
</comment>
<keyword evidence="2" id="KW-1003">Cell membrane</keyword>
<evidence type="ECO:0000256" key="6">
    <source>
        <dbReference type="ARBA" id="ARBA00022692"/>
    </source>
</evidence>
<evidence type="ECO:0000256" key="2">
    <source>
        <dbReference type="ARBA" id="ARBA00022475"/>
    </source>
</evidence>
<feature type="region of interest" description="Disordered" evidence="12">
    <location>
        <begin position="527"/>
        <end position="560"/>
    </location>
</feature>
<comment type="similarity">
    <text evidence="10">Belongs to the methyl-accepting chemotaxis (MCP) protein family.</text>
</comment>
<dbReference type="GO" id="GO:0005886">
    <property type="term" value="C:plasma membrane"/>
    <property type="evidence" value="ECO:0007669"/>
    <property type="project" value="UniProtKB-SubCell"/>
</dbReference>
<dbReference type="Gene3D" id="1.10.287.950">
    <property type="entry name" value="Methyl-accepting chemotaxis protein"/>
    <property type="match status" value="1"/>
</dbReference>
<dbReference type="PROSITE" id="PS50885">
    <property type="entry name" value="HAMP"/>
    <property type="match status" value="1"/>
</dbReference>
<evidence type="ECO:0000256" key="13">
    <source>
        <dbReference type="SAM" id="Phobius"/>
    </source>
</evidence>
<dbReference type="GO" id="GO:0006935">
    <property type="term" value="P:chemotaxis"/>
    <property type="evidence" value="ECO:0007669"/>
    <property type="project" value="UniProtKB-KW"/>
</dbReference>
<gene>
    <name evidence="16" type="ORF">RSA13_01960</name>
</gene>
<dbReference type="EMBL" id="LDSI01000002">
    <property type="protein sequence ID" value="KTT01214.1"/>
    <property type="molecule type" value="Genomic_DNA"/>
</dbReference>
<dbReference type="InterPro" id="IPR003122">
    <property type="entry name" value="Tar_rcpt_lig-bd"/>
</dbReference>
<evidence type="ECO:0000256" key="7">
    <source>
        <dbReference type="ARBA" id="ARBA00022989"/>
    </source>
</evidence>
<evidence type="ECO:0000313" key="17">
    <source>
        <dbReference type="Proteomes" id="UP000072520"/>
    </source>
</evidence>
<keyword evidence="4" id="KW-0145">Chemotaxis</keyword>
<keyword evidence="8 13" id="KW-0472">Membrane</keyword>
<dbReference type="PRINTS" id="PR00260">
    <property type="entry name" value="CHEMTRNSDUCR"/>
</dbReference>
<dbReference type="PROSITE" id="PS50111">
    <property type="entry name" value="CHEMOTAXIS_TRANSDUC_2"/>
    <property type="match status" value="1"/>
</dbReference>
<evidence type="ECO:0000259" key="14">
    <source>
        <dbReference type="PROSITE" id="PS50111"/>
    </source>
</evidence>
<evidence type="ECO:0000256" key="12">
    <source>
        <dbReference type="SAM" id="MobiDB-lite"/>
    </source>
</evidence>
<dbReference type="InterPro" id="IPR051310">
    <property type="entry name" value="MCP_chemotaxis"/>
</dbReference>
<dbReference type="GO" id="GO:0004888">
    <property type="term" value="F:transmembrane signaling receptor activity"/>
    <property type="evidence" value="ECO:0007669"/>
    <property type="project" value="InterPro"/>
</dbReference>
<name>A0AB34VJU4_9GAMM</name>
<dbReference type="SMART" id="SM00283">
    <property type="entry name" value="MA"/>
    <property type="match status" value="1"/>
</dbReference>
<dbReference type="InterPro" id="IPR004089">
    <property type="entry name" value="MCPsignal_dom"/>
</dbReference>
<evidence type="ECO:0000259" key="15">
    <source>
        <dbReference type="PROSITE" id="PS50885"/>
    </source>
</evidence>
<proteinExistence type="inferred from homology"/>
<evidence type="ECO:0000256" key="11">
    <source>
        <dbReference type="PROSITE-ProRule" id="PRU00284"/>
    </source>
</evidence>
<dbReference type="FunFam" id="1.10.287.950:FF:000001">
    <property type="entry name" value="Methyl-accepting chemotaxis sensory transducer"/>
    <property type="match status" value="1"/>
</dbReference>
<feature type="transmembrane region" description="Helical" evidence="13">
    <location>
        <begin position="12"/>
        <end position="32"/>
    </location>
</feature>
<feature type="compositionally biased region" description="Low complexity" evidence="12">
    <location>
        <begin position="531"/>
        <end position="543"/>
    </location>
</feature>
<dbReference type="PROSITE" id="PS00538">
    <property type="entry name" value="CHEMOTAXIS_TRANSDUC_1"/>
    <property type="match status" value="1"/>
</dbReference>
<accession>A0AB34VJU4</accession>
<keyword evidence="5" id="KW-0997">Cell inner membrane</keyword>
<dbReference type="InterPro" id="IPR003660">
    <property type="entry name" value="HAMP_dom"/>
</dbReference>
<sequence length="560" mass="59407">MGMLKNFTIRTVMLTILGLFSLLWSGIGLFSIHSLNSLSDGNDVDRHIVEQMTALSQGNDQYFRMITRLSRVMEKKAAGVAQDDTAFAPVQQALDNMRHQLALFKQLSPGPMDAAVTNEVIDKWQQLLDQGVTVQLQRARQDSLDAYRQQANDVTPALSRAFGASTEAFNNVANKKLGQTRVEVDRLTAVTKTMISATVVIGLLILLFTDRYLVTMLVKPLEKIREHFAVIAKGDLSKPVQDMGRNCVGKLVPLLSAMQDSLRDAVSAIRSGTENISRGAAEISIGNNDLSSRTEEQAAALEQTAASMEQLTATVKFNAENARQASALTEAATLTAKQGGNLVDEVVTTMNGISDSSKKIAEITNVINGIAFQTNILALNAAVEAARAGEQGRGFAVVASEVRNLAQRSAGAAKEIAGLIADSVQRVEKGAELVGTTGGTMSGILKSVQDVDAIMKQIAAASEEQSKGISQVGTAVTEMDSVTQQNAALVEEVSAAASALALQTEALQASVAQFRLSSDAPVALTQDRRPPAASAGPATAPSPVLRPKAATADNGDWVTF</sequence>